<dbReference type="EMBL" id="HBKN01002321">
    <property type="protein sequence ID" value="CAE2192696.1"/>
    <property type="molecule type" value="Transcribed_RNA"/>
</dbReference>
<evidence type="ECO:0000313" key="2">
    <source>
        <dbReference type="EMBL" id="CAE2192696.1"/>
    </source>
</evidence>
<reference evidence="2" key="1">
    <citation type="submission" date="2021-01" db="EMBL/GenBank/DDBJ databases">
        <authorList>
            <person name="Corre E."/>
            <person name="Pelletier E."/>
            <person name="Niang G."/>
            <person name="Scheremetjew M."/>
            <person name="Finn R."/>
            <person name="Kale V."/>
            <person name="Holt S."/>
            <person name="Cochrane G."/>
            <person name="Meng A."/>
            <person name="Brown T."/>
            <person name="Cohen L."/>
        </authorList>
    </citation>
    <scope>NUCLEOTIDE SEQUENCE</scope>
    <source>
        <strain evidence="2">CCMP 2712</strain>
    </source>
</reference>
<sequence>MGDDRNKKRKRGPDDAIWASTVSARTPRMPADVKKRAACQPGPSAASELRRFQKMKKLRSKLHKACSKLGVAVPLLAFERWQCRSKLDEQLKLAANQVMAEPLLPCMRGSDQGLIKDLVRGGMQEHDAERIASAISAEAEKLAGEEQQEEESEADVTHAVFQGGIVDFHWREPDAKPYMRIGRAHYEKLKTLYCRARGLSKRSLTQEQLAQLHTSIMVLLLRYEALGGHGFQAALGGESFDVLYQQLECSFECFASPLNCRYDKFCSAFEDTDTPFGSLGSFFSPAFCPADGKFEANPPFVPELMEAMVKKIERLLEASQGEMLFVVVVPAWKELPFWKLLTSSAWSCGHVCITRASEHGFCDGAQHQRRPSERYRPSSFDSGLFILLNGIAKERWTSEKLKEILTRFKEAMSGAKGDLTSIEAYEKRVRKLK</sequence>
<accession>A0A7S4HAM0</accession>
<dbReference type="GO" id="GO:0016422">
    <property type="term" value="F:mRNA (2'-O-methyladenosine-N6-)-methyltransferase activity"/>
    <property type="evidence" value="ECO:0007669"/>
    <property type="project" value="InterPro"/>
</dbReference>
<dbReference type="InterPro" id="IPR022035">
    <property type="entry name" value="PCIF1_WW"/>
</dbReference>
<dbReference type="PANTHER" id="PTHR21727">
    <property type="entry name" value="PHOSPHORYLATED CTD INTERACTING FACTOR 1"/>
    <property type="match status" value="1"/>
</dbReference>
<evidence type="ECO:0000259" key="1">
    <source>
        <dbReference type="Pfam" id="PF12237"/>
    </source>
</evidence>
<gene>
    <name evidence="2" type="ORF">GTHE00462_LOCUS2007</name>
</gene>
<organism evidence="2">
    <name type="scientific">Guillardia theta</name>
    <name type="common">Cryptophyte</name>
    <name type="synonym">Cryptomonas phi</name>
    <dbReference type="NCBI Taxonomy" id="55529"/>
    <lineage>
        <taxon>Eukaryota</taxon>
        <taxon>Cryptophyceae</taxon>
        <taxon>Pyrenomonadales</taxon>
        <taxon>Geminigeraceae</taxon>
        <taxon>Guillardia</taxon>
    </lineage>
</organism>
<feature type="domain" description="PCIF1 WW" evidence="1">
    <location>
        <begin position="188"/>
        <end position="364"/>
    </location>
</feature>
<protein>
    <recommendedName>
        <fullName evidence="1">PCIF1 WW domain-containing protein</fullName>
    </recommendedName>
</protein>
<name>A0A7S4HAM0_GUITH</name>
<dbReference type="Pfam" id="PF12237">
    <property type="entry name" value="PCIF1_WW"/>
    <property type="match status" value="1"/>
</dbReference>
<dbReference type="InterPro" id="IPR039881">
    <property type="entry name" value="PCIF1-like"/>
</dbReference>
<dbReference type="PANTHER" id="PTHR21727:SF0">
    <property type="entry name" value="MRNA (2'-O-METHYLADENOSINE-N(6)-)-METHYLTRANSFERASE"/>
    <property type="match status" value="1"/>
</dbReference>
<dbReference type="GO" id="GO:0099122">
    <property type="term" value="F:RNA polymerase II C-terminal domain binding"/>
    <property type="evidence" value="ECO:0007669"/>
    <property type="project" value="InterPro"/>
</dbReference>
<proteinExistence type="predicted"/>
<dbReference type="AlphaFoldDB" id="A0A7S4HAM0"/>